<name>A0A397GTA9_9GLOM</name>
<proteinExistence type="predicted"/>
<keyword evidence="1" id="KW-0812">Transmembrane</keyword>
<dbReference type="GO" id="GO:0005739">
    <property type="term" value="C:mitochondrion"/>
    <property type="evidence" value="ECO:0007669"/>
    <property type="project" value="TreeGrafter"/>
</dbReference>
<reference evidence="2 3" key="1">
    <citation type="submission" date="2018-08" db="EMBL/GenBank/DDBJ databases">
        <title>Genome and evolution of the arbuscular mycorrhizal fungus Diversispora epigaea (formerly Glomus versiforme) and its bacterial endosymbionts.</title>
        <authorList>
            <person name="Sun X."/>
            <person name="Fei Z."/>
            <person name="Harrison M."/>
        </authorList>
    </citation>
    <scope>NUCLEOTIDE SEQUENCE [LARGE SCALE GENOMIC DNA]</scope>
    <source>
        <strain evidence="2 3">IT104</strain>
    </source>
</reference>
<keyword evidence="1" id="KW-1133">Transmembrane helix</keyword>
<keyword evidence="1" id="KW-0472">Membrane</keyword>
<accession>A0A397GTA9</accession>
<feature type="transmembrane region" description="Helical" evidence="1">
    <location>
        <begin position="103"/>
        <end position="124"/>
    </location>
</feature>
<keyword evidence="3" id="KW-1185">Reference proteome</keyword>
<gene>
    <name evidence="2" type="ORF">Glove_431g26</name>
</gene>
<evidence type="ECO:0000256" key="1">
    <source>
        <dbReference type="SAM" id="Phobius"/>
    </source>
</evidence>
<sequence length="217" mass="25239">MFVRSLKFFNYYPKTNFHSNLSIRRSYYYNNFTSNQLNCKLNFISNQLDNNKFQFIHRKLTTSPSPSPSPSPSSSNSTLYNRLIKNKKLSKYVLQFRSKPTSYIISFLILHEITAIIPIPIFYICLSSTGIKIPFPQKILDEGNKYINRVVVHYGYEPFEDGSRVALNLATSYTIVKFLMPVRIAICIWLTPKMAERIIGPITELFKRITINKIKNS</sequence>
<comment type="caution">
    <text evidence="2">The sequence shown here is derived from an EMBL/GenBank/DDBJ whole genome shotgun (WGS) entry which is preliminary data.</text>
</comment>
<dbReference type="STRING" id="1348612.A0A397GTA9"/>
<dbReference type="InterPro" id="IPR018811">
    <property type="entry name" value="MRX11"/>
</dbReference>
<evidence type="ECO:0000313" key="3">
    <source>
        <dbReference type="Proteomes" id="UP000266861"/>
    </source>
</evidence>
<evidence type="ECO:0000313" key="2">
    <source>
        <dbReference type="EMBL" id="RHZ54055.1"/>
    </source>
</evidence>
<dbReference type="Proteomes" id="UP000266861">
    <property type="component" value="Unassembled WGS sequence"/>
</dbReference>
<dbReference type="Pfam" id="PF10306">
    <property type="entry name" value="FLILHELTA"/>
    <property type="match status" value="1"/>
</dbReference>
<protein>
    <submittedName>
        <fullName evidence="2">Uncharacterized protein</fullName>
    </submittedName>
</protein>
<dbReference type="EMBL" id="PQFF01000381">
    <property type="protein sequence ID" value="RHZ54055.1"/>
    <property type="molecule type" value="Genomic_DNA"/>
</dbReference>
<organism evidence="2 3">
    <name type="scientific">Diversispora epigaea</name>
    <dbReference type="NCBI Taxonomy" id="1348612"/>
    <lineage>
        <taxon>Eukaryota</taxon>
        <taxon>Fungi</taxon>
        <taxon>Fungi incertae sedis</taxon>
        <taxon>Mucoromycota</taxon>
        <taxon>Glomeromycotina</taxon>
        <taxon>Glomeromycetes</taxon>
        <taxon>Diversisporales</taxon>
        <taxon>Diversisporaceae</taxon>
        <taxon>Diversispora</taxon>
    </lineage>
</organism>
<dbReference type="OrthoDB" id="5580261at2759"/>
<dbReference type="PANTHER" id="PTHR28002:SF1">
    <property type="entry name" value="MIOREX COMPLEX COMPONENT 11"/>
    <property type="match status" value="1"/>
</dbReference>
<dbReference type="AlphaFoldDB" id="A0A397GTA9"/>
<dbReference type="PANTHER" id="PTHR28002">
    <property type="entry name" value="MIOREX COMPLEX COMPONENT 11"/>
    <property type="match status" value="1"/>
</dbReference>